<dbReference type="AlphaFoldDB" id="D5UEB7"/>
<dbReference type="EMBL" id="CP001964">
    <property type="protein sequence ID" value="ADG76593.1"/>
    <property type="molecule type" value="Genomic_DNA"/>
</dbReference>
<dbReference type="Proteomes" id="UP000000849">
    <property type="component" value="Chromosome"/>
</dbReference>
<sequence length="303" mass="32373">MRAGGVGVRGDERDGRSRPRRRARPESRRPVAVVAIERGTSRPCQAPSGGRTSSQLTGPGARVGDLVGCSTGRACGVGQRQFPASDDVPRETRAGRPGRSPDSAGPTVLESHLPPWARWSASARAGRSDVARGVDGGRSIHGVNSRLVRAPTSTARRRRLRRPASPWDGLMRYAGRGVLGPRTSRSALCSTLGHSRAAGRARRSAARASLFSAVPRAASRAYARRAGRAWRFERSVVSAEAWGSGTTWRAAWRSRTARAACEKLSVRCRGSGPCRRPHAGHAWTAWGPACCGVRAARAHAERS</sequence>
<gene>
    <name evidence="2" type="ordered locus">Cfla_3725</name>
</gene>
<reference evidence="2 3" key="1">
    <citation type="journal article" date="2010" name="Stand. Genomic Sci.">
        <title>Complete genome sequence of Cellulomonas flavigena type strain (134).</title>
        <authorList>
            <person name="Abt B."/>
            <person name="Foster B."/>
            <person name="Lapidus A."/>
            <person name="Clum A."/>
            <person name="Sun H."/>
            <person name="Pukall R."/>
            <person name="Lucas S."/>
            <person name="Glavina Del Rio T."/>
            <person name="Nolan M."/>
            <person name="Tice H."/>
            <person name="Cheng J.F."/>
            <person name="Pitluck S."/>
            <person name="Liolios K."/>
            <person name="Ivanova N."/>
            <person name="Mavromatis K."/>
            <person name="Ovchinnikova G."/>
            <person name="Pati A."/>
            <person name="Goodwin L."/>
            <person name="Chen A."/>
            <person name="Palaniappan K."/>
            <person name="Land M."/>
            <person name="Hauser L."/>
            <person name="Chang Y.J."/>
            <person name="Jeffries C.D."/>
            <person name="Rohde M."/>
            <person name="Goker M."/>
            <person name="Woyke T."/>
            <person name="Bristow J."/>
            <person name="Eisen J.A."/>
            <person name="Markowitz V."/>
            <person name="Hugenholtz P."/>
            <person name="Kyrpides N.C."/>
            <person name="Klenk H.P."/>
        </authorList>
    </citation>
    <scope>NUCLEOTIDE SEQUENCE [LARGE SCALE GENOMIC DNA]</scope>
    <source>
        <strain evidence="3">ATCC 482 / DSM 20109 / BCRC 11376 / JCM 18109 / NBRC 3775 / NCIMB 8073 / NRS 134</strain>
    </source>
</reference>
<evidence type="ECO:0000256" key="1">
    <source>
        <dbReference type="SAM" id="MobiDB-lite"/>
    </source>
</evidence>
<feature type="region of interest" description="Disordered" evidence="1">
    <location>
        <begin position="1"/>
        <end position="62"/>
    </location>
</feature>
<name>D5UEB7_CELFN</name>
<keyword evidence="3" id="KW-1185">Reference proteome</keyword>
<evidence type="ECO:0000313" key="2">
    <source>
        <dbReference type="EMBL" id="ADG76593.1"/>
    </source>
</evidence>
<proteinExistence type="predicted"/>
<accession>D5UEB7</accession>
<feature type="region of interest" description="Disordered" evidence="1">
    <location>
        <begin position="76"/>
        <end position="112"/>
    </location>
</feature>
<evidence type="ECO:0000313" key="3">
    <source>
        <dbReference type="Proteomes" id="UP000000849"/>
    </source>
</evidence>
<dbReference type="HOGENOM" id="CLU_917319_0_0_11"/>
<organism evidence="2 3">
    <name type="scientific">Cellulomonas flavigena (strain ATCC 482 / DSM 20109 / BCRC 11376 / JCM 18109 / NBRC 3775 / NCIMB 8073 / NRS 134)</name>
    <dbReference type="NCBI Taxonomy" id="446466"/>
    <lineage>
        <taxon>Bacteria</taxon>
        <taxon>Bacillati</taxon>
        <taxon>Actinomycetota</taxon>
        <taxon>Actinomycetes</taxon>
        <taxon>Micrococcales</taxon>
        <taxon>Cellulomonadaceae</taxon>
        <taxon>Cellulomonas</taxon>
    </lineage>
</organism>
<protein>
    <submittedName>
        <fullName evidence="2">Uncharacterized protein</fullName>
    </submittedName>
</protein>
<dbReference type="KEGG" id="cfl:Cfla_3725"/>